<dbReference type="EMBL" id="JARKHS020030570">
    <property type="protein sequence ID" value="KAK8762002.1"/>
    <property type="molecule type" value="Genomic_DNA"/>
</dbReference>
<proteinExistence type="predicted"/>
<gene>
    <name evidence="1" type="ORF">V5799_026734</name>
</gene>
<dbReference type="Proteomes" id="UP001321473">
    <property type="component" value="Unassembled WGS sequence"/>
</dbReference>
<reference evidence="1 2" key="1">
    <citation type="journal article" date="2023" name="Arcadia Sci">
        <title>De novo assembly of a long-read Amblyomma americanum tick genome.</title>
        <authorList>
            <person name="Chou S."/>
            <person name="Poskanzer K.E."/>
            <person name="Rollins M."/>
            <person name="Thuy-Boun P.S."/>
        </authorList>
    </citation>
    <scope>NUCLEOTIDE SEQUENCE [LARGE SCALE GENOMIC DNA]</scope>
    <source>
        <strain evidence="1">F_SG_1</strain>
        <tissue evidence="1">Salivary glands</tissue>
    </source>
</reference>
<keyword evidence="2" id="KW-1185">Reference proteome</keyword>
<evidence type="ECO:0000313" key="2">
    <source>
        <dbReference type="Proteomes" id="UP001321473"/>
    </source>
</evidence>
<name>A0AAQ4DHR2_AMBAM</name>
<organism evidence="1 2">
    <name type="scientific">Amblyomma americanum</name>
    <name type="common">Lone star tick</name>
    <dbReference type="NCBI Taxonomy" id="6943"/>
    <lineage>
        <taxon>Eukaryota</taxon>
        <taxon>Metazoa</taxon>
        <taxon>Ecdysozoa</taxon>
        <taxon>Arthropoda</taxon>
        <taxon>Chelicerata</taxon>
        <taxon>Arachnida</taxon>
        <taxon>Acari</taxon>
        <taxon>Parasitiformes</taxon>
        <taxon>Ixodida</taxon>
        <taxon>Ixodoidea</taxon>
        <taxon>Ixodidae</taxon>
        <taxon>Amblyomminae</taxon>
        <taxon>Amblyomma</taxon>
    </lineage>
</organism>
<sequence>MGPFAPSEDSSQVAALRASIESLRSADPLVHEQAQVWEQNLSSSTAAARAEIGRKKLTARPGMLNVPHPLPSGRFLPDVAHYGRRFRRPQTKKMAWLS</sequence>
<comment type="caution">
    <text evidence="1">The sequence shown here is derived from an EMBL/GenBank/DDBJ whole genome shotgun (WGS) entry which is preliminary data.</text>
</comment>
<accession>A0AAQ4DHR2</accession>
<evidence type="ECO:0000313" key="1">
    <source>
        <dbReference type="EMBL" id="KAK8762002.1"/>
    </source>
</evidence>
<dbReference type="AlphaFoldDB" id="A0AAQ4DHR2"/>
<protein>
    <submittedName>
        <fullName evidence="1">Uncharacterized protein</fullName>
    </submittedName>
</protein>